<dbReference type="AlphaFoldDB" id="A0A5N6DVX9"/>
<proteinExistence type="predicted"/>
<dbReference type="VEuPathDB" id="FungiDB:BDV34DRAFT_189418"/>
<dbReference type="EMBL" id="ML734948">
    <property type="protein sequence ID" value="KAB8209195.1"/>
    <property type="molecule type" value="Genomic_DNA"/>
</dbReference>
<name>A0A5N6DVX9_ASPPA</name>
<gene>
    <name evidence="1" type="ORF">BDV34DRAFT_189418</name>
</gene>
<dbReference type="Proteomes" id="UP000326532">
    <property type="component" value="Unassembled WGS sequence"/>
</dbReference>
<sequence length="73" mass="8525">MKYLLDLVIGSDTRLTYQGYHSSDVPPLSITEKVSGQKYNLANQLLYNPILAIVKRSVIVFLFRLQDRWRIVR</sequence>
<organism evidence="1 2">
    <name type="scientific">Aspergillus parasiticus</name>
    <dbReference type="NCBI Taxonomy" id="5067"/>
    <lineage>
        <taxon>Eukaryota</taxon>
        <taxon>Fungi</taxon>
        <taxon>Dikarya</taxon>
        <taxon>Ascomycota</taxon>
        <taxon>Pezizomycotina</taxon>
        <taxon>Eurotiomycetes</taxon>
        <taxon>Eurotiomycetidae</taxon>
        <taxon>Eurotiales</taxon>
        <taxon>Aspergillaceae</taxon>
        <taxon>Aspergillus</taxon>
        <taxon>Aspergillus subgen. Circumdati</taxon>
    </lineage>
</organism>
<evidence type="ECO:0000313" key="1">
    <source>
        <dbReference type="EMBL" id="KAB8209195.1"/>
    </source>
</evidence>
<reference evidence="1 2" key="1">
    <citation type="submission" date="2019-04" db="EMBL/GenBank/DDBJ databases">
        <title>Fungal friends and foes A comparative genomics study of 23 Aspergillus species from section Flavi.</title>
        <authorList>
            <consortium name="DOE Joint Genome Institute"/>
            <person name="Kjaerbolling I."/>
            <person name="Vesth T.C."/>
            <person name="Frisvad J.C."/>
            <person name="Nybo J.L."/>
            <person name="Theobald S."/>
            <person name="Kildgaard S."/>
            <person name="Petersen T.I."/>
            <person name="Kuo A."/>
            <person name="Sato A."/>
            <person name="Lyhne E.K."/>
            <person name="Kogle M.E."/>
            <person name="Wiebenga A."/>
            <person name="Kun R.S."/>
            <person name="Lubbers R.J."/>
            <person name="Makela M.R."/>
            <person name="Barry K."/>
            <person name="Chovatia M."/>
            <person name="Clum A."/>
            <person name="Daum C."/>
            <person name="Haridas S."/>
            <person name="He G."/>
            <person name="LaButti K."/>
            <person name="Lipzen A."/>
            <person name="Mondo S."/>
            <person name="Pangilinan J."/>
            <person name="Riley R."/>
            <person name="Salamov A."/>
            <person name="Simmons B.A."/>
            <person name="Magnuson J.K."/>
            <person name="Henrissat B."/>
            <person name="Mortensen U.H."/>
            <person name="Larsen T.O."/>
            <person name="De vries R.P."/>
            <person name="Grigoriev I.V."/>
            <person name="Machida M."/>
            <person name="Baker S.E."/>
            <person name="Andersen M.R."/>
        </authorList>
    </citation>
    <scope>NUCLEOTIDE SEQUENCE [LARGE SCALE GENOMIC DNA]</scope>
    <source>
        <strain evidence="1 2">CBS 117618</strain>
    </source>
</reference>
<protein>
    <submittedName>
        <fullName evidence="1">Uncharacterized protein</fullName>
    </submittedName>
</protein>
<evidence type="ECO:0000313" key="2">
    <source>
        <dbReference type="Proteomes" id="UP000326532"/>
    </source>
</evidence>
<keyword evidence="2" id="KW-1185">Reference proteome</keyword>
<accession>A0A5N6DVX9</accession>